<proteinExistence type="predicted"/>
<comment type="caution">
    <text evidence="4">The sequence shown here is derived from an EMBL/GenBank/DDBJ whole genome shotgun (WGS) entry which is preliminary data.</text>
</comment>
<evidence type="ECO:0000256" key="3">
    <source>
        <dbReference type="SAM" id="SignalP"/>
    </source>
</evidence>
<dbReference type="InterPro" id="IPR001646">
    <property type="entry name" value="5peptide_repeat"/>
</dbReference>
<dbReference type="EMBL" id="CAVLEF010000011">
    <property type="protein sequence ID" value="CAK1548934.1"/>
    <property type="molecule type" value="Genomic_DNA"/>
</dbReference>
<dbReference type="PANTHER" id="PTHR47485:SF1">
    <property type="entry name" value="THYLAKOID LUMENAL 17.4 KDA PROTEIN, CHLOROPLASTIC"/>
    <property type="match status" value="1"/>
</dbReference>
<evidence type="ECO:0000313" key="4">
    <source>
        <dbReference type="EMBL" id="CAK1548934.1"/>
    </source>
</evidence>
<dbReference type="SUPFAM" id="SSF141571">
    <property type="entry name" value="Pentapeptide repeat-like"/>
    <property type="match status" value="1"/>
</dbReference>
<feature type="coiled-coil region" evidence="2">
    <location>
        <begin position="75"/>
        <end position="145"/>
    </location>
</feature>
<gene>
    <name evidence="4" type="ORF">LNINA_LOCUS8282</name>
</gene>
<evidence type="ECO:0000256" key="2">
    <source>
        <dbReference type="SAM" id="Coils"/>
    </source>
</evidence>
<keyword evidence="5" id="KW-1185">Reference proteome</keyword>
<dbReference type="Pfam" id="PF00805">
    <property type="entry name" value="Pentapeptide"/>
    <property type="match status" value="2"/>
</dbReference>
<evidence type="ECO:0000256" key="1">
    <source>
        <dbReference type="ARBA" id="ARBA00022737"/>
    </source>
</evidence>
<keyword evidence="1" id="KW-0677">Repeat</keyword>
<sequence>MILTFAFCITLIQLSTAQVFSFNPRNSHPNVIQGQHAHNIPQNNLNTVLANNRASIARPLPYGNINNLFNSNTNLNLANAQLVNTELANAELENAKFANTQLANAEIANARLANAQITNAELANAKFANSQIAKAQLANAELANAKFANAQFANAELTNAKYANAQINNAEIANTRALQSNWLNRNVYAEKTNLENPNLGLNKRVE</sequence>
<dbReference type="Proteomes" id="UP001497472">
    <property type="component" value="Unassembled WGS sequence"/>
</dbReference>
<evidence type="ECO:0008006" key="6">
    <source>
        <dbReference type="Google" id="ProtNLM"/>
    </source>
</evidence>
<dbReference type="AlphaFoldDB" id="A0AAV1JHH6"/>
<dbReference type="Gene3D" id="2.160.20.80">
    <property type="entry name" value="E3 ubiquitin-protein ligase SopA"/>
    <property type="match status" value="1"/>
</dbReference>
<feature type="signal peptide" evidence="3">
    <location>
        <begin position="1"/>
        <end position="17"/>
    </location>
</feature>
<accession>A0AAV1JHH6</accession>
<organism evidence="4 5">
    <name type="scientific">Leptosia nina</name>
    <dbReference type="NCBI Taxonomy" id="320188"/>
    <lineage>
        <taxon>Eukaryota</taxon>
        <taxon>Metazoa</taxon>
        <taxon>Ecdysozoa</taxon>
        <taxon>Arthropoda</taxon>
        <taxon>Hexapoda</taxon>
        <taxon>Insecta</taxon>
        <taxon>Pterygota</taxon>
        <taxon>Neoptera</taxon>
        <taxon>Endopterygota</taxon>
        <taxon>Lepidoptera</taxon>
        <taxon>Glossata</taxon>
        <taxon>Ditrysia</taxon>
        <taxon>Papilionoidea</taxon>
        <taxon>Pieridae</taxon>
        <taxon>Pierinae</taxon>
        <taxon>Leptosia</taxon>
    </lineage>
</organism>
<name>A0AAV1JHH6_9NEOP</name>
<protein>
    <recommendedName>
        <fullName evidence="6">Pentapeptide repeat-containing protein</fullName>
    </recommendedName>
</protein>
<keyword evidence="3" id="KW-0732">Signal</keyword>
<feature type="chain" id="PRO_5043920289" description="Pentapeptide repeat-containing protein" evidence="3">
    <location>
        <begin position="18"/>
        <end position="206"/>
    </location>
</feature>
<keyword evidence="2" id="KW-0175">Coiled coil</keyword>
<dbReference type="PANTHER" id="PTHR47485">
    <property type="entry name" value="THYLAKOID LUMENAL 17.4 KDA PROTEIN, CHLOROPLASTIC"/>
    <property type="match status" value="1"/>
</dbReference>
<evidence type="ECO:0000313" key="5">
    <source>
        <dbReference type="Proteomes" id="UP001497472"/>
    </source>
</evidence>
<reference evidence="4 5" key="1">
    <citation type="submission" date="2023-11" db="EMBL/GenBank/DDBJ databases">
        <authorList>
            <person name="Okamura Y."/>
        </authorList>
    </citation>
    <scope>NUCLEOTIDE SEQUENCE [LARGE SCALE GENOMIC DNA]</scope>
</reference>